<gene>
    <name evidence="1" type="ORF">JEU22_03135</name>
</gene>
<proteinExistence type="predicted"/>
<name>A0A8I1JJY7_PSEPU</name>
<dbReference type="RefSeq" id="WP_198746519.1">
    <property type="nucleotide sequence ID" value="NZ_JAEHTE010000002.1"/>
</dbReference>
<sequence length="267" mass="29656">MSEIALSFDQLREDIFLSILESIKRTSYSDLHTAILSGKDPRQMLTPRPEDAMVMGKYGTLNLLFNIPEEPPISLSIVLTMGRLAYTIQADGYVVEKADLRKTLIELGAELGLKCDYRQVGGTLRFEYANTSATMSTAETISILSSKQVEDAFKESVLLQVDRLMIGVANIIGAAGMLKSVPPGFFAICVIRSAHDEFEAEGLLQREFSVIAKDDRDPLNVVYGLISLDPDAKPLATCGHVEYELREAGFNCAFRPTWKYDSDETIW</sequence>
<organism evidence="1 2">
    <name type="scientific">Pseudomonas putida</name>
    <name type="common">Arthrobacter siderocapsulatus</name>
    <dbReference type="NCBI Taxonomy" id="303"/>
    <lineage>
        <taxon>Bacteria</taxon>
        <taxon>Pseudomonadati</taxon>
        <taxon>Pseudomonadota</taxon>
        <taxon>Gammaproteobacteria</taxon>
        <taxon>Pseudomonadales</taxon>
        <taxon>Pseudomonadaceae</taxon>
        <taxon>Pseudomonas</taxon>
    </lineage>
</organism>
<reference evidence="1" key="1">
    <citation type="submission" date="2020-12" db="EMBL/GenBank/DDBJ databases">
        <title>Enhanced detection system for hospital associated transmission using whole genome sequencing surveillance.</title>
        <authorList>
            <person name="Harrison L.H."/>
            <person name="Van Tyne D."/>
            <person name="Marsh J.W."/>
            <person name="Griffith M.P."/>
            <person name="Snyder D.J."/>
            <person name="Cooper V.S."/>
            <person name="Mustapha M."/>
        </authorList>
    </citation>
    <scope>NUCLEOTIDE SEQUENCE</scope>
    <source>
        <strain evidence="1">PSB00042</strain>
    </source>
</reference>
<comment type="caution">
    <text evidence="1">The sequence shown here is derived from an EMBL/GenBank/DDBJ whole genome shotgun (WGS) entry which is preliminary data.</text>
</comment>
<dbReference type="AlphaFoldDB" id="A0A8I1JJY7"/>
<dbReference type="Proteomes" id="UP000637061">
    <property type="component" value="Unassembled WGS sequence"/>
</dbReference>
<dbReference type="EMBL" id="JAEHTE010000002">
    <property type="protein sequence ID" value="MBI6882895.1"/>
    <property type="molecule type" value="Genomic_DNA"/>
</dbReference>
<evidence type="ECO:0000313" key="2">
    <source>
        <dbReference type="Proteomes" id="UP000637061"/>
    </source>
</evidence>
<accession>A0A8I1JJY7</accession>
<protein>
    <submittedName>
        <fullName evidence="1">Uncharacterized protein</fullName>
    </submittedName>
</protein>
<evidence type="ECO:0000313" key="1">
    <source>
        <dbReference type="EMBL" id="MBI6882895.1"/>
    </source>
</evidence>